<dbReference type="PANTHER" id="PTHR37938:SF1">
    <property type="entry name" value="BLL0215 PROTEIN"/>
    <property type="match status" value="1"/>
</dbReference>
<keyword evidence="4" id="KW-1185">Reference proteome</keyword>
<evidence type="ECO:0000259" key="2">
    <source>
        <dbReference type="Pfam" id="PF03703"/>
    </source>
</evidence>
<reference evidence="3 4" key="1">
    <citation type="submission" date="2012-09" db="EMBL/GenBank/DDBJ databases">
        <title>The Genome Sequence of Actinobaculum massiliae ACS-171-V-COL2.</title>
        <authorList>
            <consortium name="The Broad Institute Genome Sequencing Platform"/>
            <person name="Earl A."/>
            <person name="Ward D."/>
            <person name="Feldgarden M."/>
            <person name="Gevers D."/>
            <person name="Saerens B."/>
            <person name="Vaneechoutte M."/>
            <person name="Walker B."/>
            <person name="Young S.K."/>
            <person name="Zeng Q."/>
            <person name="Gargeya S."/>
            <person name="Fitzgerald M."/>
            <person name="Haas B."/>
            <person name="Abouelleil A."/>
            <person name="Alvarado L."/>
            <person name="Arachchi H.M."/>
            <person name="Berlin A."/>
            <person name="Chapman S.B."/>
            <person name="Goldberg J."/>
            <person name="Griggs A."/>
            <person name="Gujja S."/>
            <person name="Hansen M."/>
            <person name="Howarth C."/>
            <person name="Imamovic A."/>
            <person name="Larimer J."/>
            <person name="McCowen C."/>
            <person name="Montmayeur A."/>
            <person name="Murphy C."/>
            <person name="Neiman D."/>
            <person name="Pearson M."/>
            <person name="Priest M."/>
            <person name="Roberts A."/>
            <person name="Saif S."/>
            <person name="Shea T."/>
            <person name="Sisk P."/>
            <person name="Sykes S."/>
            <person name="Wortman J."/>
            <person name="Nusbaum C."/>
            <person name="Birren B."/>
        </authorList>
    </citation>
    <scope>NUCLEOTIDE SEQUENCE [LARGE SCALE GENOMIC DNA]</scope>
    <source>
        <strain evidence="4">ACS-171-V-Col2</strain>
    </source>
</reference>
<dbReference type="AlphaFoldDB" id="K9EBA1"/>
<feature type="domain" description="YdbS-like PH" evidence="2">
    <location>
        <begin position="111"/>
        <end position="179"/>
    </location>
</feature>
<dbReference type="Proteomes" id="UP000009888">
    <property type="component" value="Unassembled WGS sequence"/>
</dbReference>
<feature type="transmembrane region" description="Helical" evidence="1">
    <location>
        <begin position="87"/>
        <end position="109"/>
    </location>
</feature>
<keyword evidence="1" id="KW-0812">Transmembrane</keyword>
<keyword evidence="1" id="KW-0472">Membrane</keyword>
<sequence>MSNSILNLPGNIFTSFQEISGLFLGNAGCGTIESMSFPKRLLGPGEKVILDIHPSATILLPNIFAAVLFFITGLAMLIFLPASWRPLSLWIVSIVLLAILAAVILIPFLRWKETTYTLTDRRFVARHGLVKKTGHDVPLSNIHTVRALEAAGSGSGSGTLALVTGDGREVQFPGILRAKEFAALATRQIEENQERFR</sequence>
<dbReference type="eggNOG" id="COG3428">
    <property type="taxonomic scope" value="Bacteria"/>
</dbReference>
<comment type="caution">
    <text evidence="3">The sequence shown here is derived from an EMBL/GenBank/DDBJ whole genome shotgun (WGS) entry which is preliminary data.</text>
</comment>
<dbReference type="PANTHER" id="PTHR37938">
    <property type="entry name" value="BLL0215 PROTEIN"/>
    <property type="match status" value="1"/>
</dbReference>
<proteinExistence type="predicted"/>
<dbReference type="HOGENOM" id="CLU_1381560_0_0_11"/>
<dbReference type="Pfam" id="PF03703">
    <property type="entry name" value="bPH_2"/>
    <property type="match status" value="1"/>
</dbReference>
<organism evidence="3 4">
    <name type="scientific">Actinobaculum massiliense ACS-171-V-Col2</name>
    <dbReference type="NCBI Taxonomy" id="883066"/>
    <lineage>
        <taxon>Bacteria</taxon>
        <taxon>Bacillati</taxon>
        <taxon>Actinomycetota</taxon>
        <taxon>Actinomycetes</taxon>
        <taxon>Actinomycetales</taxon>
        <taxon>Actinomycetaceae</taxon>
        <taxon>Actinobaculum</taxon>
    </lineage>
</organism>
<protein>
    <recommendedName>
        <fullName evidence="2">YdbS-like PH domain-containing protein</fullName>
    </recommendedName>
</protein>
<dbReference type="InterPro" id="IPR005182">
    <property type="entry name" value="YdbS-like_PH"/>
</dbReference>
<name>K9EBA1_9ACTO</name>
<evidence type="ECO:0000313" key="4">
    <source>
        <dbReference type="Proteomes" id="UP000009888"/>
    </source>
</evidence>
<evidence type="ECO:0000313" key="3">
    <source>
        <dbReference type="EMBL" id="EKU94549.1"/>
    </source>
</evidence>
<feature type="transmembrane region" description="Helical" evidence="1">
    <location>
        <begin position="59"/>
        <end position="81"/>
    </location>
</feature>
<accession>K9EBA1</accession>
<gene>
    <name evidence="3" type="ORF">HMPREF9233_01496</name>
</gene>
<keyword evidence="1" id="KW-1133">Transmembrane helix</keyword>
<dbReference type="PATRIC" id="fig|883066.3.peg.1559"/>
<dbReference type="EMBL" id="AGWL01000008">
    <property type="protein sequence ID" value="EKU94549.1"/>
    <property type="molecule type" value="Genomic_DNA"/>
</dbReference>
<evidence type="ECO:0000256" key="1">
    <source>
        <dbReference type="SAM" id="Phobius"/>
    </source>
</evidence>
<dbReference type="STRING" id="202789.GCA_001457435_00609"/>